<keyword evidence="2" id="KW-0997">Cell inner membrane</keyword>
<dbReference type="AlphaFoldDB" id="A0A1N6D6V4"/>
<keyword evidence="8" id="KW-1185">Reference proteome</keyword>
<evidence type="ECO:0000256" key="2">
    <source>
        <dbReference type="ARBA" id="ARBA00022519"/>
    </source>
</evidence>
<keyword evidence="3" id="KW-0479">Metal-binding</keyword>
<dbReference type="GO" id="GO:0009245">
    <property type="term" value="P:lipid A biosynthetic process"/>
    <property type="evidence" value="ECO:0007669"/>
    <property type="project" value="TreeGrafter"/>
</dbReference>
<dbReference type="STRING" id="226505.SAMN05444394_0355"/>
<evidence type="ECO:0000256" key="1">
    <source>
        <dbReference type="ARBA" id="ARBA00022475"/>
    </source>
</evidence>
<protein>
    <submittedName>
        <fullName evidence="7">UDP-2,3-diacylglucosamine pyrophosphatase LpxH</fullName>
    </submittedName>
</protein>
<keyword evidence="1" id="KW-1003">Cell membrane</keyword>
<dbReference type="Proteomes" id="UP000185221">
    <property type="component" value="Unassembled WGS sequence"/>
</dbReference>
<keyword evidence="4" id="KW-0472">Membrane</keyword>
<dbReference type="InterPro" id="IPR004843">
    <property type="entry name" value="Calcineurin-like_PHP"/>
</dbReference>
<dbReference type="GO" id="GO:0016020">
    <property type="term" value="C:membrane"/>
    <property type="evidence" value="ECO:0007669"/>
    <property type="project" value="GOC"/>
</dbReference>
<keyword evidence="5" id="KW-0464">Manganese</keyword>
<evidence type="ECO:0000256" key="4">
    <source>
        <dbReference type="ARBA" id="ARBA00023136"/>
    </source>
</evidence>
<gene>
    <name evidence="7" type="ORF">SAMN05444394_0355</name>
</gene>
<accession>A0A1N6D6V4</accession>
<dbReference type="CDD" id="cd07398">
    <property type="entry name" value="MPP_YbbF-LpxH"/>
    <property type="match status" value="1"/>
</dbReference>
<evidence type="ECO:0000259" key="6">
    <source>
        <dbReference type="Pfam" id="PF00149"/>
    </source>
</evidence>
<dbReference type="Gene3D" id="3.60.21.10">
    <property type="match status" value="1"/>
</dbReference>
<dbReference type="PANTHER" id="PTHR34990:SF2">
    <property type="entry name" value="BLL8164 PROTEIN"/>
    <property type="match status" value="1"/>
</dbReference>
<proteinExistence type="predicted"/>
<dbReference type="EMBL" id="FSRC01000001">
    <property type="protein sequence ID" value="SIN66495.1"/>
    <property type="molecule type" value="Genomic_DNA"/>
</dbReference>
<dbReference type="GO" id="GO:0046872">
    <property type="term" value="F:metal ion binding"/>
    <property type="evidence" value="ECO:0007669"/>
    <property type="project" value="UniProtKB-KW"/>
</dbReference>
<feature type="domain" description="Calcineurin-like phosphoesterase" evidence="6">
    <location>
        <begin position="19"/>
        <end position="218"/>
    </location>
</feature>
<dbReference type="InterPro" id="IPR029052">
    <property type="entry name" value="Metallo-depent_PP-like"/>
</dbReference>
<dbReference type="InterPro" id="IPR043461">
    <property type="entry name" value="LpxH-like"/>
</dbReference>
<dbReference type="Pfam" id="PF00149">
    <property type="entry name" value="Metallophos"/>
    <property type="match status" value="1"/>
</dbReference>
<dbReference type="PANTHER" id="PTHR34990">
    <property type="entry name" value="UDP-2,3-DIACYLGLUCOSAMINE HYDROLASE-RELATED"/>
    <property type="match status" value="1"/>
</dbReference>
<evidence type="ECO:0000256" key="5">
    <source>
        <dbReference type="ARBA" id="ARBA00023211"/>
    </source>
</evidence>
<evidence type="ECO:0000313" key="7">
    <source>
        <dbReference type="EMBL" id="SIN66495.1"/>
    </source>
</evidence>
<organism evidence="7 8">
    <name type="scientific">Algoriphagus halophilus</name>
    <dbReference type="NCBI Taxonomy" id="226505"/>
    <lineage>
        <taxon>Bacteria</taxon>
        <taxon>Pseudomonadati</taxon>
        <taxon>Bacteroidota</taxon>
        <taxon>Cytophagia</taxon>
        <taxon>Cytophagales</taxon>
        <taxon>Cyclobacteriaceae</taxon>
        <taxon>Algoriphagus</taxon>
    </lineage>
</organism>
<reference evidence="8" key="1">
    <citation type="submission" date="2016-11" db="EMBL/GenBank/DDBJ databases">
        <authorList>
            <person name="Varghese N."/>
            <person name="Submissions S."/>
        </authorList>
    </citation>
    <scope>NUCLEOTIDE SEQUENCE [LARGE SCALE GENOMIC DNA]</scope>
    <source>
        <strain evidence="8">DSM 15292</strain>
    </source>
</reference>
<sequence>MIFSVYIEIKTRSVKTRFKTIVVSDVHLGTKGSKAKEISRFLKMYECENLILNGDIIDGWQLKKSGSWKRKHTRFFNRIIKMIENTGTKVFYLRGNHDDFLEQILPLQIGNLSIQLDMIYESNGKKYFITHGDVFDSITTNLRWIAYIGDVGYTFLLWLNRVVNFYRYKRGLPYFSLSKYVKGKVKSAVSYIDQYEEELAKMAKAKGCDGIICGHIHKAENRMIDGIEYLNSGDWVETMSALAEDHEGNWQLIYYNEINFKSSEDHVILPVQNPTHQIIPFKEVSFNKSDDPDLENPSFRL</sequence>
<name>A0A1N6D6V4_9BACT</name>
<evidence type="ECO:0000313" key="8">
    <source>
        <dbReference type="Proteomes" id="UP000185221"/>
    </source>
</evidence>
<dbReference type="GO" id="GO:0008758">
    <property type="term" value="F:UDP-2,3-diacylglucosamine hydrolase activity"/>
    <property type="evidence" value="ECO:0007669"/>
    <property type="project" value="TreeGrafter"/>
</dbReference>
<evidence type="ECO:0000256" key="3">
    <source>
        <dbReference type="ARBA" id="ARBA00022723"/>
    </source>
</evidence>
<dbReference type="SUPFAM" id="SSF56300">
    <property type="entry name" value="Metallo-dependent phosphatases"/>
    <property type="match status" value="1"/>
</dbReference>